<dbReference type="EMBL" id="CAPB01000039">
    <property type="protein sequence ID" value="CCO95185.1"/>
    <property type="molecule type" value="Genomic_DNA"/>
</dbReference>
<evidence type="ECO:0000313" key="2">
    <source>
        <dbReference type="Proteomes" id="UP000013111"/>
    </source>
</evidence>
<organism evidence="1 2">
    <name type="scientific">Erwinia amylovora NBRC 12687 = CFBP 1232</name>
    <dbReference type="NCBI Taxonomy" id="1219359"/>
    <lineage>
        <taxon>Bacteria</taxon>
        <taxon>Pseudomonadati</taxon>
        <taxon>Pseudomonadota</taxon>
        <taxon>Gammaproteobacteria</taxon>
        <taxon>Enterobacterales</taxon>
        <taxon>Erwiniaceae</taxon>
        <taxon>Erwinia</taxon>
    </lineage>
</organism>
<evidence type="ECO:0000313" key="1">
    <source>
        <dbReference type="EMBL" id="CCO95185.1"/>
    </source>
</evidence>
<gene>
    <name evidence="1" type="ORF">BN437_3280</name>
</gene>
<comment type="caution">
    <text evidence="1">The sequence shown here is derived from an EMBL/GenBank/DDBJ whole genome shotgun (WGS) entry which is preliminary data.</text>
</comment>
<dbReference type="AlphaFoldDB" id="A0A831A4M6"/>
<proteinExistence type="predicted"/>
<dbReference type="Proteomes" id="UP000013111">
    <property type="component" value="Unassembled WGS sequence"/>
</dbReference>
<sequence>MSHPLDLHQSDFNINHFSGLNQTMLAGNATGYAAAGQRMR</sequence>
<name>A0A831A4M6_ERWAM</name>
<protein>
    <submittedName>
        <fullName evidence="1">Uncharacterized protein</fullName>
    </submittedName>
</protein>
<reference evidence="1 2" key="2">
    <citation type="submission" date="2013-04" db="EMBL/GenBank/DDBJ databases">
        <title>Comparative genomics of 12 strains of Erwinia amylovora identifies a pan-genome with a large conserved core and provides insights into host specificity.</title>
        <authorList>
            <person name="Mann R.A."/>
            <person name="Smits T.H.M."/>
            <person name="Buehlmann A."/>
            <person name="Blom J."/>
            <person name="Goesmann A."/>
            <person name="Frey J.E."/>
            <person name="Plummer K.M."/>
            <person name="Beer S.V."/>
            <person name="Luck J."/>
            <person name="Duffy B."/>
            <person name="Rodoni B."/>
        </authorList>
    </citation>
    <scope>NUCLEOTIDE SEQUENCE [LARGE SCALE GENOMIC DNA]</scope>
    <source>
        <strain evidence="2">CFBP 1232</strain>
    </source>
</reference>
<accession>A0A831A4M6</accession>
<reference evidence="1 2" key="1">
    <citation type="submission" date="2012-11" db="EMBL/GenBank/DDBJ databases">
        <authorList>
            <person name="Linke B."/>
        </authorList>
    </citation>
    <scope>NUCLEOTIDE SEQUENCE [LARGE SCALE GENOMIC DNA]</scope>
    <source>
        <strain evidence="2">CFBP 1232</strain>
    </source>
</reference>